<evidence type="ECO:0000259" key="5">
    <source>
        <dbReference type="PROSITE" id="PS50195"/>
    </source>
</evidence>
<dbReference type="InterPro" id="IPR001452">
    <property type="entry name" value="SH3_domain"/>
</dbReference>
<dbReference type="PANTHER" id="PTHR15706:SF10">
    <property type="entry name" value="NADPH OXIDASE ORGANIZER 1"/>
    <property type="match status" value="1"/>
</dbReference>
<dbReference type="Pfam" id="PF00787">
    <property type="entry name" value="PX"/>
    <property type="match status" value="1"/>
</dbReference>
<feature type="domain" description="PX" evidence="5">
    <location>
        <begin position="1"/>
        <end position="130"/>
    </location>
</feature>
<dbReference type="SUPFAM" id="SSF64268">
    <property type="entry name" value="PX domain"/>
    <property type="match status" value="1"/>
</dbReference>
<dbReference type="FunFam" id="2.30.30.40:FF:000233">
    <property type="entry name" value="NADPH oxidase organizer 1"/>
    <property type="match status" value="1"/>
</dbReference>
<evidence type="ECO:0000259" key="4">
    <source>
        <dbReference type="PROSITE" id="PS50002"/>
    </source>
</evidence>
<dbReference type="GO" id="GO:0042554">
    <property type="term" value="P:superoxide anion generation"/>
    <property type="evidence" value="ECO:0007669"/>
    <property type="project" value="TreeGrafter"/>
</dbReference>
<dbReference type="FunFam" id="2.30.30.40:FF:000219">
    <property type="entry name" value="NADPH oxidase organizer 1"/>
    <property type="match status" value="1"/>
</dbReference>
<sequence>MAGEQRFVISARIVGSVARDAPKLKMYMMSVIWSDETEVIIYRSFQDFKKFHRQLKKRFPHLNPFRKSDRVIPKFRGQALKSSMQQKGSKKSIQRMKFLESYCSQLLKCDQTVTQSSEVTQFFTPKDHDLQPDFTKNSILILLSDDLPDGSGGGGNSVTRPHAGSVTHPFVTQTYRCVAAYETKDVKNRPFKVALDEKLDVLIKDPAGWWLVENEDKRLAWFPAPYLDLFEGEDDDAAECQLGGALYCAVRSFSTKKADELSVPIGSVVEVLRKSDNGWWLIRFNGKAGYIPSMYLQPYNNPCAGLFGLQRRLHSSSLNLATSRDPQASHPPSINEEEDPAAGPSSCEPSVPGRLHKARSLDIVSESWLQMEREASTTDNRMRSMSNTSNASNDSSFSSFSSGSESSSSLAEESPPGGPAASHPVSDSPQSSPDLSLSKRGSFDNSSESSGSVRSKGSDVASGAPRVPPRPKTEEILTRCTTMTRKAALATKTRLHIQPEYIPSR</sequence>
<dbReference type="InterPro" id="IPR051228">
    <property type="entry name" value="NADPH_Oxidase/PX-Domain"/>
</dbReference>
<dbReference type="InterPro" id="IPR036028">
    <property type="entry name" value="SH3-like_dom_sf"/>
</dbReference>
<dbReference type="CDD" id="cd12024">
    <property type="entry name" value="SH3_NoxO1_2"/>
    <property type="match status" value="1"/>
</dbReference>
<dbReference type="OrthoDB" id="10255964at2759"/>
<dbReference type="InterPro" id="IPR035758">
    <property type="entry name" value="NoxO1_SH3_2"/>
</dbReference>
<feature type="region of interest" description="Disordered" evidence="3">
    <location>
        <begin position="373"/>
        <end position="478"/>
    </location>
</feature>
<evidence type="ECO:0000313" key="7">
    <source>
        <dbReference type="RefSeq" id="XP_028285829.1"/>
    </source>
</evidence>
<dbReference type="GO" id="GO:0005737">
    <property type="term" value="C:cytoplasm"/>
    <property type="evidence" value="ECO:0007669"/>
    <property type="project" value="TreeGrafter"/>
</dbReference>
<feature type="compositionally biased region" description="Basic and acidic residues" evidence="3">
    <location>
        <begin position="373"/>
        <end position="382"/>
    </location>
</feature>
<dbReference type="InParanoid" id="A0A6P7K8Y7"/>
<keyword evidence="1 2" id="KW-0728">SH3 domain</keyword>
<dbReference type="FunFam" id="3.30.1520.10:FF:000040">
    <property type="entry name" value="NADPH oxidase organizer 1"/>
    <property type="match status" value="1"/>
</dbReference>
<proteinExistence type="predicted"/>
<dbReference type="PROSITE" id="PS50195">
    <property type="entry name" value="PX"/>
    <property type="match status" value="1"/>
</dbReference>
<feature type="compositionally biased region" description="Low complexity" evidence="3">
    <location>
        <begin position="426"/>
        <end position="455"/>
    </location>
</feature>
<dbReference type="Proteomes" id="UP000515145">
    <property type="component" value="Chromosome 19"/>
</dbReference>
<evidence type="ECO:0000256" key="2">
    <source>
        <dbReference type="PROSITE-ProRule" id="PRU00192"/>
    </source>
</evidence>
<dbReference type="SMART" id="SM00312">
    <property type="entry name" value="PX"/>
    <property type="match status" value="1"/>
</dbReference>
<organism evidence="6 7">
    <name type="scientific">Parambassis ranga</name>
    <name type="common">Indian glassy fish</name>
    <dbReference type="NCBI Taxonomy" id="210632"/>
    <lineage>
        <taxon>Eukaryota</taxon>
        <taxon>Metazoa</taxon>
        <taxon>Chordata</taxon>
        <taxon>Craniata</taxon>
        <taxon>Vertebrata</taxon>
        <taxon>Euteleostomi</taxon>
        <taxon>Actinopterygii</taxon>
        <taxon>Neopterygii</taxon>
        <taxon>Teleostei</taxon>
        <taxon>Neoteleostei</taxon>
        <taxon>Acanthomorphata</taxon>
        <taxon>Ovalentaria</taxon>
        <taxon>Ambassidae</taxon>
        <taxon>Parambassis</taxon>
    </lineage>
</organism>
<dbReference type="RefSeq" id="XP_028285829.1">
    <property type="nucleotide sequence ID" value="XM_028430028.1"/>
</dbReference>
<keyword evidence="6" id="KW-1185">Reference proteome</keyword>
<gene>
    <name evidence="7" type="primary">LOC114451430</name>
</gene>
<feature type="compositionally biased region" description="Low complexity" evidence="3">
    <location>
        <begin position="384"/>
        <end position="414"/>
    </location>
</feature>
<dbReference type="SMART" id="SM00326">
    <property type="entry name" value="SH3"/>
    <property type="match status" value="2"/>
</dbReference>
<accession>A0A6P7K8Y7</accession>
<feature type="domain" description="SH3" evidence="4">
    <location>
        <begin position="242"/>
        <end position="301"/>
    </location>
</feature>
<dbReference type="PROSITE" id="PS50002">
    <property type="entry name" value="SH3"/>
    <property type="match status" value="1"/>
</dbReference>
<dbReference type="InterPro" id="IPR001683">
    <property type="entry name" value="PX_dom"/>
</dbReference>
<dbReference type="GeneID" id="114451430"/>
<dbReference type="FunCoup" id="A0A6P7K8Y7">
    <property type="interactions" value="702"/>
</dbReference>
<dbReference type="GO" id="GO:0016176">
    <property type="term" value="F:superoxide-generating NADPH oxidase activator activity"/>
    <property type="evidence" value="ECO:0007669"/>
    <property type="project" value="TreeGrafter"/>
</dbReference>
<protein>
    <submittedName>
        <fullName evidence="7">NADPH oxidase organizer 1-like</fullName>
    </submittedName>
</protein>
<name>A0A6P7K8Y7_9TELE</name>
<dbReference type="InterPro" id="IPR036871">
    <property type="entry name" value="PX_dom_sf"/>
</dbReference>
<feature type="region of interest" description="Disordered" evidence="3">
    <location>
        <begin position="321"/>
        <end position="354"/>
    </location>
</feature>
<reference evidence="7" key="1">
    <citation type="submission" date="2025-08" db="UniProtKB">
        <authorList>
            <consortium name="RefSeq"/>
        </authorList>
    </citation>
    <scope>IDENTIFICATION</scope>
</reference>
<evidence type="ECO:0000313" key="6">
    <source>
        <dbReference type="Proteomes" id="UP000515145"/>
    </source>
</evidence>
<dbReference type="Pfam" id="PF00018">
    <property type="entry name" value="SH3_1"/>
    <property type="match status" value="1"/>
</dbReference>
<dbReference type="AlphaFoldDB" id="A0A6P7K8Y7"/>
<dbReference type="Gene3D" id="3.30.1520.10">
    <property type="entry name" value="Phox-like domain"/>
    <property type="match status" value="1"/>
</dbReference>
<feature type="compositionally biased region" description="Polar residues" evidence="3">
    <location>
        <begin position="321"/>
        <end position="332"/>
    </location>
</feature>
<dbReference type="SUPFAM" id="SSF50044">
    <property type="entry name" value="SH3-domain"/>
    <property type="match status" value="2"/>
</dbReference>
<dbReference type="GO" id="GO:0035091">
    <property type="term" value="F:phosphatidylinositol binding"/>
    <property type="evidence" value="ECO:0007669"/>
    <property type="project" value="InterPro"/>
</dbReference>
<evidence type="ECO:0000256" key="1">
    <source>
        <dbReference type="ARBA" id="ARBA00022443"/>
    </source>
</evidence>
<dbReference type="PANTHER" id="PTHR15706">
    <property type="entry name" value="SH3 MULTIPLE DOMAIN"/>
    <property type="match status" value="1"/>
</dbReference>
<dbReference type="Gene3D" id="2.30.30.40">
    <property type="entry name" value="SH3 Domains"/>
    <property type="match status" value="2"/>
</dbReference>
<evidence type="ECO:0000256" key="3">
    <source>
        <dbReference type="SAM" id="MobiDB-lite"/>
    </source>
</evidence>